<keyword evidence="4" id="KW-1003">Cell membrane</keyword>
<evidence type="ECO:0000259" key="10">
    <source>
        <dbReference type="PROSITE" id="PS50893"/>
    </source>
</evidence>
<dbReference type="CDD" id="cd03257">
    <property type="entry name" value="ABC_NikE_OppD_transporters"/>
    <property type="match status" value="2"/>
</dbReference>
<evidence type="ECO:0000256" key="8">
    <source>
        <dbReference type="ARBA" id="ARBA00022967"/>
    </source>
</evidence>
<dbReference type="AlphaFoldDB" id="A0A859QPM2"/>
<dbReference type="InterPro" id="IPR003439">
    <property type="entry name" value="ABC_transporter-like_ATP-bd"/>
</dbReference>
<dbReference type="PROSITE" id="PS00211">
    <property type="entry name" value="ABC_TRANSPORTER_1"/>
    <property type="match status" value="2"/>
</dbReference>
<dbReference type="PANTHER" id="PTHR43297">
    <property type="entry name" value="OLIGOPEPTIDE TRANSPORT ATP-BINDING PROTEIN APPD"/>
    <property type="match status" value="1"/>
</dbReference>
<evidence type="ECO:0000256" key="7">
    <source>
        <dbReference type="ARBA" id="ARBA00022840"/>
    </source>
</evidence>
<accession>A0A859QPM2</accession>
<evidence type="ECO:0000256" key="9">
    <source>
        <dbReference type="ARBA" id="ARBA00023136"/>
    </source>
</evidence>
<dbReference type="Gene3D" id="3.40.50.300">
    <property type="entry name" value="P-loop containing nucleotide triphosphate hydrolases"/>
    <property type="match status" value="2"/>
</dbReference>
<sequence>MHFGRHASLSLYSLPNEMVEPVLTVDRLGVVLARNRQRHRALDEISFAVGPGEILAVVGESGAGKSTLGAAIQGLLPAESAPEVSGSIRLAGLEIVGSPPHLLRSARRSLVRAVPQDPMGALNPTMTIRRQLHESADGDETLILGSLRRAGLSDAQRIAGTFPHRLSGGERQRVLIAMAMMARPKLLIADEPTTALDVTTQAHLLQLVRNLAREEQTAIIYITHDLNVAATVADRIMVLFGGRMAEIGTLREVARNPQHPYSASLFAARYDLNSDRSRPLPTRQPAFRHDETSDRGCGYVLHCQIARSDCSSVRPRERRAQAHSGLVACHRSDETPFPALPVAAAREAWAGEKVTDGPMALELVNVHKHFPADRQRVWERRRLIPALRGVNLSIPLGQSVAVVGESGSGKSTLLRIAAGLMAADSGRVSCLDRRPQVIFQDPVSALTPWLSVGDQIGERLRPRVTSAAERRRRVGESLQSVGLDPSLMHALPSELSVGQCQRAIVARAVVVPPKLLLCDEPISAMDVPLAAATLNLLNDLRRRLGLAMLFVTHDLAAARIIADRIIVLNKGVVVEEFEADMLQSPSRGAVTRALIEACPRLDAMLAR</sequence>
<evidence type="ECO:0000256" key="1">
    <source>
        <dbReference type="ARBA" id="ARBA00004417"/>
    </source>
</evidence>
<dbReference type="SUPFAM" id="SSF52540">
    <property type="entry name" value="P-loop containing nucleoside triphosphate hydrolases"/>
    <property type="match status" value="2"/>
</dbReference>
<evidence type="ECO:0000256" key="2">
    <source>
        <dbReference type="ARBA" id="ARBA00005417"/>
    </source>
</evidence>
<feature type="domain" description="ABC transporter" evidence="10">
    <location>
        <begin position="361"/>
        <end position="595"/>
    </location>
</feature>
<keyword evidence="7 11" id="KW-0067">ATP-binding</keyword>
<evidence type="ECO:0000313" key="11">
    <source>
        <dbReference type="EMBL" id="QLL65355.1"/>
    </source>
</evidence>
<dbReference type="Pfam" id="PF08352">
    <property type="entry name" value="oligo_HPY"/>
    <property type="match status" value="1"/>
</dbReference>
<dbReference type="InterPro" id="IPR050388">
    <property type="entry name" value="ABC_Ni/Peptide_Import"/>
</dbReference>
<dbReference type="GO" id="GO:0005886">
    <property type="term" value="C:plasma membrane"/>
    <property type="evidence" value="ECO:0007669"/>
    <property type="project" value="UniProtKB-SubCell"/>
</dbReference>
<evidence type="ECO:0000256" key="6">
    <source>
        <dbReference type="ARBA" id="ARBA00022741"/>
    </source>
</evidence>
<keyword evidence="11" id="KW-0614">Plasmid</keyword>
<evidence type="ECO:0000256" key="5">
    <source>
        <dbReference type="ARBA" id="ARBA00022519"/>
    </source>
</evidence>
<geneLocation type="plasmid" evidence="12">
    <name>pemeittgr7c</name>
</geneLocation>
<comment type="similarity">
    <text evidence="2">Belongs to the ABC transporter superfamily.</text>
</comment>
<reference evidence="11 12" key="1">
    <citation type="submission" date="2019-06" db="EMBL/GenBank/DDBJ databases">
        <title>Complete genome sequence of Ensifer mexicanus ITTG R7 isolated from nodules of Acacia angustissima (Mill.) Kuntze.</title>
        <authorList>
            <person name="Rincon-Rosales R."/>
            <person name="Rogel M.A."/>
            <person name="Guerrero G."/>
            <person name="Rincon-Molina C.I."/>
            <person name="Lopez-Lopez A."/>
            <person name="Martinez-Romero E."/>
        </authorList>
    </citation>
    <scope>NUCLEOTIDE SEQUENCE [LARGE SCALE GENOMIC DNA]</scope>
    <source>
        <strain evidence="11 12">ITTG R7</strain>
        <plasmid evidence="12">pemeittgr7c</plasmid>
    </source>
</reference>
<keyword evidence="9" id="KW-0472">Membrane</keyword>
<keyword evidence="3" id="KW-0813">Transport</keyword>
<name>A0A859QPM2_9HYPH</name>
<dbReference type="InterPro" id="IPR013563">
    <property type="entry name" value="Oligopep_ABC_C"/>
</dbReference>
<dbReference type="Proteomes" id="UP000510721">
    <property type="component" value="Plasmid pEmeITTGR7c"/>
</dbReference>
<dbReference type="Pfam" id="PF00005">
    <property type="entry name" value="ABC_tran"/>
    <property type="match status" value="2"/>
</dbReference>
<evidence type="ECO:0000313" key="12">
    <source>
        <dbReference type="Proteomes" id="UP000510721"/>
    </source>
</evidence>
<evidence type="ECO:0000256" key="3">
    <source>
        <dbReference type="ARBA" id="ARBA00022448"/>
    </source>
</evidence>
<dbReference type="EMBL" id="CP041241">
    <property type="protein sequence ID" value="QLL65355.1"/>
    <property type="molecule type" value="Genomic_DNA"/>
</dbReference>
<dbReference type="InterPro" id="IPR027417">
    <property type="entry name" value="P-loop_NTPase"/>
</dbReference>
<dbReference type="KEGG" id="emx:FKV68_28825"/>
<comment type="subcellular location">
    <subcellularLocation>
        <location evidence="1">Cell inner membrane</location>
        <topology evidence="1">Peripheral membrane protein</topology>
    </subcellularLocation>
</comment>
<dbReference type="SMART" id="SM00382">
    <property type="entry name" value="AAA"/>
    <property type="match status" value="2"/>
</dbReference>
<dbReference type="PROSITE" id="PS50893">
    <property type="entry name" value="ABC_TRANSPORTER_2"/>
    <property type="match status" value="2"/>
</dbReference>
<keyword evidence="12" id="KW-1185">Reference proteome</keyword>
<dbReference type="GO" id="GO:0005524">
    <property type="term" value="F:ATP binding"/>
    <property type="evidence" value="ECO:0007669"/>
    <property type="project" value="UniProtKB-KW"/>
</dbReference>
<protein>
    <submittedName>
        <fullName evidence="11">ABC transporter ATP-binding protein</fullName>
    </submittedName>
</protein>
<gene>
    <name evidence="11" type="ORF">FKV68_28825</name>
</gene>
<proteinExistence type="inferred from homology"/>
<dbReference type="GO" id="GO:0016887">
    <property type="term" value="F:ATP hydrolysis activity"/>
    <property type="evidence" value="ECO:0007669"/>
    <property type="project" value="InterPro"/>
</dbReference>
<evidence type="ECO:0000256" key="4">
    <source>
        <dbReference type="ARBA" id="ARBA00022475"/>
    </source>
</evidence>
<dbReference type="GO" id="GO:0015833">
    <property type="term" value="P:peptide transport"/>
    <property type="evidence" value="ECO:0007669"/>
    <property type="project" value="InterPro"/>
</dbReference>
<keyword evidence="5" id="KW-0997">Cell inner membrane</keyword>
<dbReference type="InterPro" id="IPR003593">
    <property type="entry name" value="AAA+_ATPase"/>
</dbReference>
<organism evidence="11 12">
    <name type="scientific">Sinorhizobium mexicanum</name>
    <dbReference type="NCBI Taxonomy" id="375549"/>
    <lineage>
        <taxon>Bacteria</taxon>
        <taxon>Pseudomonadati</taxon>
        <taxon>Pseudomonadota</taxon>
        <taxon>Alphaproteobacteria</taxon>
        <taxon>Hyphomicrobiales</taxon>
        <taxon>Rhizobiaceae</taxon>
        <taxon>Sinorhizobium/Ensifer group</taxon>
        <taxon>Sinorhizobium</taxon>
    </lineage>
</organism>
<dbReference type="InterPro" id="IPR017871">
    <property type="entry name" value="ABC_transporter-like_CS"/>
</dbReference>
<keyword evidence="8" id="KW-1278">Translocase</keyword>
<dbReference type="PANTHER" id="PTHR43297:SF14">
    <property type="entry name" value="ATPASE AAA-TYPE CORE DOMAIN-CONTAINING PROTEIN"/>
    <property type="match status" value="1"/>
</dbReference>
<feature type="domain" description="ABC transporter" evidence="10">
    <location>
        <begin position="25"/>
        <end position="266"/>
    </location>
</feature>
<keyword evidence="6" id="KW-0547">Nucleotide-binding</keyword>